<dbReference type="InterPro" id="IPR023393">
    <property type="entry name" value="START-like_dom_sf"/>
</dbReference>
<dbReference type="InterPro" id="IPR013538">
    <property type="entry name" value="ASHA1/2-like_C"/>
</dbReference>
<feature type="domain" description="Activator of Hsp90 ATPase homologue 1/2-like C-terminal" evidence="2">
    <location>
        <begin position="24"/>
        <end position="146"/>
    </location>
</feature>
<dbReference type="SUPFAM" id="SSF55961">
    <property type="entry name" value="Bet v1-like"/>
    <property type="match status" value="1"/>
</dbReference>
<evidence type="ECO:0000313" key="4">
    <source>
        <dbReference type="Proteomes" id="UP000185192"/>
    </source>
</evidence>
<dbReference type="Gene3D" id="3.30.530.20">
    <property type="match status" value="1"/>
</dbReference>
<evidence type="ECO:0000313" key="3">
    <source>
        <dbReference type="EMBL" id="SIN66266.1"/>
    </source>
</evidence>
<sequence>MTDSSNAPEPAKSSGKAMYKAMINAPIETVWNLLVQTDEVLPFFFGAVCHTTGLKPGAPMAMQSRNGKYTSVVGEVLEFDPPHRYAHSFKFTQFDDPPCMVTYDLKESNGVTEFTLTTENVATGTRTEKSMAQGGPFITGNLKALAETGSPLLSGKMVTWLGPVMGFMTPRQCRSEYWPLSSLHDKLK</sequence>
<gene>
    <name evidence="3" type="ORF">SAMN02745824_1599</name>
</gene>
<dbReference type="OrthoDB" id="9800600at2"/>
<comment type="similarity">
    <text evidence="1">Belongs to the AHA1 family.</text>
</comment>
<protein>
    <submittedName>
        <fullName evidence="3">Uncharacterized conserved protein YndB, AHSA1/START domain</fullName>
    </submittedName>
</protein>
<dbReference type="EMBL" id="FSQW01000001">
    <property type="protein sequence ID" value="SIN66266.1"/>
    <property type="molecule type" value="Genomic_DNA"/>
</dbReference>
<organism evidence="3 4">
    <name type="scientific">Parasphingorhabdus marina DSM 22363</name>
    <dbReference type="NCBI Taxonomy" id="1123272"/>
    <lineage>
        <taxon>Bacteria</taxon>
        <taxon>Pseudomonadati</taxon>
        <taxon>Pseudomonadota</taxon>
        <taxon>Alphaproteobacteria</taxon>
        <taxon>Sphingomonadales</taxon>
        <taxon>Sphingomonadaceae</taxon>
        <taxon>Parasphingorhabdus</taxon>
    </lineage>
</organism>
<dbReference type="Pfam" id="PF08327">
    <property type="entry name" value="AHSA1"/>
    <property type="match status" value="1"/>
</dbReference>
<evidence type="ECO:0000259" key="2">
    <source>
        <dbReference type="Pfam" id="PF08327"/>
    </source>
</evidence>
<accession>A0A1N6D6E2</accession>
<dbReference type="STRING" id="1123272.SAMN02745824_1599"/>
<evidence type="ECO:0000256" key="1">
    <source>
        <dbReference type="ARBA" id="ARBA00006817"/>
    </source>
</evidence>
<dbReference type="AlphaFoldDB" id="A0A1N6D6E2"/>
<name>A0A1N6D6E2_9SPHN</name>
<dbReference type="RefSeq" id="WP_074204495.1">
    <property type="nucleotide sequence ID" value="NZ_FSQW01000001.1"/>
</dbReference>
<keyword evidence="4" id="KW-1185">Reference proteome</keyword>
<reference evidence="4" key="1">
    <citation type="submission" date="2016-11" db="EMBL/GenBank/DDBJ databases">
        <authorList>
            <person name="Varghese N."/>
            <person name="Submissions S."/>
        </authorList>
    </citation>
    <scope>NUCLEOTIDE SEQUENCE [LARGE SCALE GENOMIC DNA]</scope>
    <source>
        <strain evidence="4">DSM 22363</strain>
    </source>
</reference>
<proteinExistence type="inferred from homology"/>
<dbReference type="Proteomes" id="UP000185192">
    <property type="component" value="Unassembled WGS sequence"/>
</dbReference>